<organism evidence="1 2">
    <name type="scientific">Portunus trituberculatus</name>
    <name type="common">Swimming crab</name>
    <name type="synonym">Neptunus trituberculatus</name>
    <dbReference type="NCBI Taxonomy" id="210409"/>
    <lineage>
        <taxon>Eukaryota</taxon>
        <taxon>Metazoa</taxon>
        <taxon>Ecdysozoa</taxon>
        <taxon>Arthropoda</taxon>
        <taxon>Crustacea</taxon>
        <taxon>Multicrustacea</taxon>
        <taxon>Malacostraca</taxon>
        <taxon>Eumalacostraca</taxon>
        <taxon>Eucarida</taxon>
        <taxon>Decapoda</taxon>
        <taxon>Pleocyemata</taxon>
        <taxon>Brachyura</taxon>
        <taxon>Eubrachyura</taxon>
        <taxon>Portunoidea</taxon>
        <taxon>Portunidae</taxon>
        <taxon>Portuninae</taxon>
        <taxon>Portunus</taxon>
    </lineage>
</organism>
<evidence type="ECO:0000313" key="1">
    <source>
        <dbReference type="EMBL" id="MPC45169.1"/>
    </source>
</evidence>
<gene>
    <name evidence="1" type="ORF">E2C01_038859</name>
</gene>
<accession>A0A5B7FJ33</accession>
<sequence length="107" mass="12373">MEGDENMDSTIDSAINVHKGARLRGPRNLKVKMCHSIEEVKGKYVNYEVALLGLEERLNTNVETGKGIGKTKLEEWRKVWKEQEEEKVNFTEVVKQQIREKTKDTVI</sequence>
<name>A0A5B7FJ33_PORTR</name>
<comment type="caution">
    <text evidence="1">The sequence shown here is derived from an EMBL/GenBank/DDBJ whole genome shotgun (WGS) entry which is preliminary data.</text>
</comment>
<evidence type="ECO:0000313" key="2">
    <source>
        <dbReference type="Proteomes" id="UP000324222"/>
    </source>
</evidence>
<dbReference type="AlphaFoldDB" id="A0A5B7FJ33"/>
<keyword evidence="2" id="KW-1185">Reference proteome</keyword>
<dbReference type="EMBL" id="VSRR010006608">
    <property type="protein sequence ID" value="MPC45169.1"/>
    <property type="molecule type" value="Genomic_DNA"/>
</dbReference>
<protein>
    <submittedName>
        <fullName evidence="1">Uncharacterized protein</fullName>
    </submittedName>
</protein>
<reference evidence="1 2" key="1">
    <citation type="submission" date="2019-05" db="EMBL/GenBank/DDBJ databases">
        <title>Another draft genome of Portunus trituberculatus and its Hox gene families provides insights of decapod evolution.</title>
        <authorList>
            <person name="Jeong J.-H."/>
            <person name="Song I."/>
            <person name="Kim S."/>
            <person name="Choi T."/>
            <person name="Kim D."/>
            <person name="Ryu S."/>
            <person name="Kim W."/>
        </authorList>
    </citation>
    <scope>NUCLEOTIDE SEQUENCE [LARGE SCALE GENOMIC DNA]</scope>
    <source>
        <tissue evidence="1">Muscle</tissue>
    </source>
</reference>
<proteinExistence type="predicted"/>
<dbReference type="Proteomes" id="UP000324222">
    <property type="component" value="Unassembled WGS sequence"/>
</dbReference>